<evidence type="ECO:0000313" key="3">
    <source>
        <dbReference type="Proteomes" id="UP000076066"/>
    </source>
</evidence>
<protein>
    <recommendedName>
        <fullName evidence="1">Glycosyltransferase subfamily 4-like N-terminal domain-containing protein</fullName>
    </recommendedName>
</protein>
<reference evidence="2 3" key="1">
    <citation type="submission" date="2016-02" db="EMBL/GenBank/DDBJ databases">
        <title>Complete Genome of H5569, the type strain of the newly described species Haematospirillium jordaniae.</title>
        <authorList>
            <person name="Nicholson A.C."/>
            <person name="Humrighouse B.W."/>
            <person name="Loparov V."/>
            <person name="McQuiston J.R."/>
        </authorList>
    </citation>
    <scope>NUCLEOTIDE SEQUENCE [LARGE SCALE GENOMIC DNA]</scope>
    <source>
        <strain evidence="2 3">H5569</strain>
    </source>
</reference>
<proteinExistence type="predicted"/>
<dbReference type="InterPro" id="IPR028098">
    <property type="entry name" value="Glyco_trans_4-like_N"/>
</dbReference>
<dbReference type="CDD" id="cd03801">
    <property type="entry name" value="GT4_PimA-like"/>
    <property type="match status" value="1"/>
</dbReference>
<dbReference type="KEGG" id="hjo:AY555_02590"/>
<dbReference type="Gene3D" id="3.40.50.2000">
    <property type="entry name" value="Glycogen Phosphorylase B"/>
    <property type="match status" value="2"/>
</dbReference>
<accession>A0A143DCI4</accession>
<evidence type="ECO:0000313" key="2">
    <source>
        <dbReference type="EMBL" id="AMW34250.1"/>
    </source>
</evidence>
<evidence type="ECO:0000259" key="1">
    <source>
        <dbReference type="Pfam" id="PF13439"/>
    </source>
</evidence>
<dbReference type="STRING" id="1549855.AY555_02590"/>
<keyword evidence="3" id="KW-1185">Reference proteome</keyword>
<dbReference type="AlphaFoldDB" id="A0A143DCI4"/>
<gene>
    <name evidence="2" type="ORF">AY555_02590</name>
</gene>
<dbReference type="Proteomes" id="UP000076066">
    <property type="component" value="Chromosome"/>
</dbReference>
<dbReference type="PANTHER" id="PTHR12526">
    <property type="entry name" value="GLYCOSYLTRANSFERASE"/>
    <property type="match status" value="1"/>
</dbReference>
<dbReference type="Pfam" id="PF13439">
    <property type="entry name" value="Glyco_transf_4"/>
    <property type="match status" value="1"/>
</dbReference>
<feature type="domain" description="Glycosyltransferase subfamily 4-like N-terminal" evidence="1">
    <location>
        <begin position="28"/>
        <end position="149"/>
    </location>
</feature>
<dbReference type="GO" id="GO:0016757">
    <property type="term" value="F:glycosyltransferase activity"/>
    <property type="evidence" value="ECO:0007669"/>
    <property type="project" value="TreeGrafter"/>
</dbReference>
<dbReference type="SUPFAM" id="SSF53756">
    <property type="entry name" value="UDP-Glycosyltransferase/glycogen phosphorylase"/>
    <property type="match status" value="1"/>
</dbReference>
<name>A0A143DCI4_9PROT</name>
<sequence length="342" mass="38198">MAFASKEVAYQLATLCGEGPWCDWVRSQGRKPLVLGCRRAGALSIFVAFWRLIWHVRSHSIDVIYVCGVRAAFFLRFLRILMPGVKLVHGVRWNPDSDSRLDRLFRLVERISPPLVDAWITNSEVATRTLVSRCNIPAERVFVIYNGLDSLPTEVPPIDDRPLEVLTVANLNPRKGHRGYLQVVREVIKVVPDAKFVFVGRDDMNGEIQRAIEDAGLSGYISCEGFQPDVTPWLKQARLMVLPSLWGEGCPTSILEGFSYGLPVVAYAIDGIPELIDDGINGFVVPPNEPADLARAIVCILKNHVMTQSMGIACREKVSSHFTLARCADEHVRIFSVKLFSI</sequence>
<dbReference type="EMBL" id="CP014525">
    <property type="protein sequence ID" value="AMW34250.1"/>
    <property type="molecule type" value="Genomic_DNA"/>
</dbReference>
<organism evidence="2 3">
    <name type="scientific">Haematospirillum jordaniae</name>
    <dbReference type="NCBI Taxonomy" id="1549855"/>
    <lineage>
        <taxon>Bacteria</taxon>
        <taxon>Pseudomonadati</taxon>
        <taxon>Pseudomonadota</taxon>
        <taxon>Alphaproteobacteria</taxon>
        <taxon>Rhodospirillales</taxon>
        <taxon>Novispirillaceae</taxon>
        <taxon>Haematospirillum</taxon>
    </lineage>
</organism>
<dbReference type="PANTHER" id="PTHR12526:SF638">
    <property type="entry name" value="SPORE COAT PROTEIN SA"/>
    <property type="match status" value="1"/>
</dbReference>
<dbReference type="Pfam" id="PF13692">
    <property type="entry name" value="Glyco_trans_1_4"/>
    <property type="match status" value="1"/>
</dbReference>